<evidence type="ECO:0000256" key="1">
    <source>
        <dbReference type="SAM" id="MobiDB-lite"/>
    </source>
</evidence>
<gene>
    <name evidence="2" type="ORF">SVUK_LOCUS10001</name>
</gene>
<evidence type="ECO:0000313" key="2">
    <source>
        <dbReference type="EMBL" id="VDM75003.1"/>
    </source>
</evidence>
<dbReference type="EMBL" id="UYYB01094825">
    <property type="protein sequence ID" value="VDM75003.1"/>
    <property type="molecule type" value="Genomic_DNA"/>
</dbReference>
<sequence>MEFGPKKTSTARHGDCLMLCIYNARQSPPTPIFTPFSTAERIKYHSHEILSPRLAVLRLRPLHQKTTSKADDSELDAFYEDSEKVIRKKNPSTHLSWVTSMRKSGCQKKGSTGSEALDQDL</sequence>
<dbReference type="OrthoDB" id="5854880at2759"/>
<organism evidence="2 3">
    <name type="scientific">Strongylus vulgaris</name>
    <name type="common">Blood worm</name>
    <dbReference type="NCBI Taxonomy" id="40348"/>
    <lineage>
        <taxon>Eukaryota</taxon>
        <taxon>Metazoa</taxon>
        <taxon>Ecdysozoa</taxon>
        <taxon>Nematoda</taxon>
        <taxon>Chromadorea</taxon>
        <taxon>Rhabditida</taxon>
        <taxon>Rhabditina</taxon>
        <taxon>Rhabditomorpha</taxon>
        <taxon>Strongyloidea</taxon>
        <taxon>Strongylidae</taxon>
        <taxon>Strongylus</taxon>
    </lineage>
</organism>
<reference evidence="2 3" key="1">
    <citation type="submission" date="2018-11" db="EMBL/GenBank/DDBJ databases">
        <authorList>
            <consortium name="Pathogen Informatics"/>
        </authorList>
    </citation>
    <scope>NUCLEOTIDE SEQUENCE [LARGE SCALE GENOMIC DNA]</scope>
</reference>
<proteinExistence type="predicted"/>
<protein>
    <submittedName>
        <fullName evidence="2">Uncharacterized protein</fullName>
    </submittedName>
</protein>
<feature type="region of interest" description="Disordered" evidence="1">
    <location>
        <begin position="100"/>
        <end position="121"/>
    </location>
</feature>
<accession>A0A3P7J3K1</accession>
<dbReference type="Proteomes" id="UP000270094">
    <property type="component" value="Unassembled WGS sequence"/>
</dbReference>
<evidence type="ECO:0000313" key="3">
    <source>
        <dbReference type="Proteomes" id="UP000270094"/>
    </source>
</evidence>
<dbReference type="AlphaFoldDB" id="A0A3P7J3K1"/>
<name>A0A3P7J3K1_STRVU</name>
<keyword evidence="3" id="KW-1185">Reference proteome</keyword>